<dbReference type="RefSeq" id="WP_091480146.1">
    <property type="nucleotide sequence ID" value="NZ_BJYC01000005.1"/>
</dbReference>
<dbReference type="InterPro" id="IPR005135">
    <property type="entry name" value="Endo/exonuclease/phosphatase"/>
</dbReference>
<evidence type="ECO:0000313" key="3">
    <source>
        <dbReference type="Proteomes" id="UP000199081"/>
    </source>
</evidence>
<dbReference type="Pfam" id="PF03372">
    <property type="entry name" value="Exo_endo_phos"/>
    <property type="match status" value="1"/>
</dbReference>
<feature type="domain" description="Endonuclease/exonuclease/phosphatase" evidence="1">
    <location>
        <begin position="17"/>
        <end position="271"/>
    </location>
</feature>
<dbReference type="SUPFAM" id="SSF56219">
    <property type="entry name" value="DNase I-like"/>
    <property type="match status" value="1"/>
</dbReference>
<proteinExistence type="predicted"/>
<protein>
    <submittedName>
        <fullName evidence="2">Maltose 6'-phosphate phosphatase</fullName>
    </submittedName>
</protein>
<dbReference type="Gene3D" id="3.60.10.10">
    <property type="entry name" value="Endonuclease/exonuclease/phosphatase"/>
    <property type="match status" value="1"/>
</dbReference>
<accession>A0A1H7J798</accession>
<dbReference type="PANTHER" id="PTHR14859">
    <property type="entry name" value="CALCOFLUOR WHITE HYPERSENSITIVE PROTEIN PRECURSOR"/>
    <property type="match status" value="1"/>
</dbReference>
<dbReference type="CDD" id="cd09079">
    <property type="entry name" value="RgfB-like"/>
    <property type="match status" value="1"/>
</dbReference>
<dbReference type="GO" id="GO:0006506">
    <property type="term" value="P:GPI anchor biosynthetic process"/>
    <property type="evidence" value="ECO:0007669"/>
    <property type="project" value="TreeGrafter"/>
</dbReference>
<dbReference type="InterPro" id="IPR036691">
    <property type="entry name" value="Endo/exonu/phosph_ase_sf"/>
</dbReference>
<reference evidence="3" key="1">
    <citation type="submission" date="2016-10" db="EMBL/GenBank/DDBJ databases">
        <authorList>
            <person name="Varghese N."/>
            <person name="Submissions S."/>
        </authorList>
    </citation>
    <scope>NUCLEOTIDE SEQUENCE [LARGE SCALE GENOMIC DNA]</scope>
    <source>
        <strain evidence="3">DSM 19183</strain>
    </source>
</reference>
<dbReference type="GO" id="GO:0016020">
    <property type="term" value="C:membrane"/>
    <property type="evidence" value="ECO:0007669"/>
    <property type="project" value="GOC"/>
</dbReference>
<dbReference type="InterPro" id="IPR051916">
    <property type="entry name" value="GPI-anchor_lipid_remodeler"/>
</dbReference>
<gene>
    <name evidence="2" type="ORF">SAMN04488099_105101</name>
</gene>
<sequence>MKVLTLNTHAWMEDDPYEKLDALAEQLAESEYDVIALQEVNQTIDAKGIKDDTFIAPEEKVRAVPIKEDNFARLLIKKLKRLGLTYYWSWAANHVGYDLYDEGVAILSKVPFKAESQLVSESEDYASHYTRKVLKASFDHQDRQWAVLSAHYSWWTDGNGRHLFEHEWSQTLDMIRPEERKTAIVMGDFNNDPSVQNEGYALVRRSAPFLNDAFETADVKIGEATVEKEIDGWEDHSDLKRIDYIFAGKGFDVDQYKVTFDGKNGPVVSDHFGVEALVRLKLT</sequence>
<dbReference type="AlphaFoldDB" id="A0A1H7J798"/>
<name>A0A1H7J798_9LACT</name>
<dbReference type="OrthoDB" id="9812537at2"/>
<dbReference type="GO" id="GO:0003824">
    <property type="term" value="F:catalytic activity"/>
    <property type="evidence" value="ECO:0007669"/>
    <property type="project" value="InterPro"/>
</dbReference>
<dbReference type="Proteomes" id="UP000199081">
    <property type="component" value="Unassembled WGS sequence"/>
</dbReference>
<evidence type="ECO:0000313" key="2">
    <source>
        <dbReference type="EMBL" id="SEK70621.1"/>
    </source>
</evidence>
<evidence type="ECO:0000259" key="1">
    <source>
        <dbReference type="Pfam" id="PF03372"/>
    </source>
</evidence>
<organism evidence="2 3">
    <name type="scientific">Alkalibacterium pelagium</name>
    <dbReference type="NCBI Taxonomy" id="426702"/>
    <lineage>
        <taxon>Bacteria</taxon>
        <taxon>Bacillati</taxon>
        <taxon>Bacillota</taxon>
        <taxon>Bacilli</taxon>
        <taxon>Lactobacillales</taxon>
        <taxon>Carnobacteriaceae</taxon>
        <taxon>Alkalibacterium</taxon>
    </lineage>
</organism>
<dbReference type="PANTHER" id="PTHR14859:SF1">
    <property type="entry name" value="PGAP2-INTERACTING PROTEIN"/>
    <property type="match status" value="1"/>
</dbReference>
<dbReference type="EMBL" id="FNZU01000005">
    <property type="protein sequence ID" value="SEK70621.1"/>
    <property type="molecule type" value="Genomic_DNA"/>
</dbReference>
<dbReference type="STRING" id="426702.SAMN04488099_105101"/>
<keyword evidence="3" id="KW-1185">Reference proteome</keyword>